<dbReference type="GO" id="GO:0016853">
    <property type="term" value="F:isomerase activity"/>
    <property type="evidence" value="ECO:0007669"/>
    <property type="project" value="UniProtKB-KW"/>
</dbReference>
<evidence type="ECO:0000313" key="3">
    <source>
        <dbReference type="Proteomes" id="UP001431209"/>
    </source>
</evidence>
<dbReference type="AlphaFoldDB" id="A0AAW2ZFW5"/>
<sequence>MTFDDFRSNKNMEDSESIRNDWGNWYLQRSDPRTYEKGTDVVSRSRSNAMSPKQLKEKSPNSLSPKNSAADKKKRISQFFLKQTLTTRLITNKHTLCTKVDSSLIEIIITQHNGLRIDVMEYSTSTKISLQQVLYMRQLQI</sequence>
<proteinExistence type="predicted"/>
<accession>A0AAW2ZFW5</accession>
<feature type="compositionally biased region" description="Polar residues" evidence="1">
    <location>
        <begin position="42"/>
        <end position="51"/>
    </location>
</feature>
<keyword evidence="3" id="KW-1185">Reference proteome</keyword>
<evidence type="ECO:0000313" key="2">
    <source>
        <dbReference type="EMBL" id="KAL0488217.1"/>
    </source>
</evidence>
<name>A0AAW2ZFW5_9EUKA</name>
<dbReference type="Proteomes" id="UP001431209">
    <property type="component" value="Unassembled WGS sequence"/>
</dbReference>
<protein>
    <submittedName>
        <fullName evidence="2">Ribose 1,5-bis phosphate isomerase</fullName>
    </submittedName>
</protein>
<dbReference type="EMBL" id="JAOPGA020001416">
    <property type="protein sequence ID" value="KAL0488217.1"/>
    <property type="molecule type" value="Genomic_DNA"/>
</dbReference>
<keyword evidence="2" id="KW-0413">Isomerase</keyword>
<feature type="region of interest" description="Disordered" evidence="1">
    <location>
        <begin position="35"/>
        <end position="74"/>
    </location>
</feature>
<organism evidence="2 3">
    <name type="scientific">Acrasis kona</name>
    <dbReference type="NCBI Taxonomy" id="1008807"/>
    <lineage>
        <taxon>Eukaryota</taxon>
        <taxon>Discoba</taxon>
        <taxon>Heterolobosea</taxon>
        <taxon>Tetramitia</taxon>
        <taxon>Eutetramitia</taxon>
        <taxon>Acrasidae</taxon>
        <taxon>Acrasis</taxon>
    </lineage>
</organism>
<reference evidence="2 3" key="1">
    <citation type="submission" date="2024-03" db="EMBL/GenBank/DDBJ databases">
        <title>The Acrasis kona genome and developmental transcriptomes reveal deep origins of eukaryotic multicellular pathways.</title>
        <authorList>
            <person name="Sheikh S."/>
            <person name="Fu C.-J."/>
            <person name="Brown M.W."/>
            <person name="Baldauf S.L."/>
        </authorList>
    </citation>
    <scope>NUCLEOTIDE SEQUENCE [LARGE SCALE GENOMIC DNA]</scope>
    <source>
        <strain evidence="2 3">ATCC MYA-3509</strain>
    </source>
</reference>
<comment type="caution">
    <text evidence="2">The sequence shown here is derived from an EMBL/GenBank/DDBJ whole genome shotgun (WGS) entry which is preliminary data.</text>
</comment>
<evidence type="ECO:0000256" key="1">
    <source>
        <dbReference type="SAM" id="MobiDB-lite"/>
    </source>
</evidence>
<gene>
    <name evidence="2" type="ORF">AKO1_015367</name>
</gene>